<dbReference type="GO" id="GO:0008270">
    <property type="term" value="F:zinc ion binding"/>
    <property type="evidence" value="ECO:0007669"/>
    <property type="project" value="UniProtKB-KW"/>
</dbReference>
<keyword evidence="3" id="KW-0862">Zinc</keyword>
<dbReference type="PANTHER" id="PTHR15375">
    <property type="entry name" value="ACTIVATOR OF S-PHASE KINASE-RELATED"/>
    <property type="match status" value="1"/>
</dbReference>
<dbReference type="CTD" id="80174"/>
<feature type="region of interest" description="Disordered" evidence="5">
    <location>
        <begin position="499"/>
        <end position="535"/>
    </location>
</feature>
<dbReference type="Proteomes" id="UP000694680">
    <property type="component" value="Chromosome 19"/>
</dbReference>
<dbReference type="GO" id="GO:1901987">
    <property type="term" value="P:regulation of cell cycle phase transition"/>
    <property type="evidence" value="ECO:0007669"/>
    <property type="project" value="TreeGrafter"/>
</dbReference>
<evidence type="ECO:0000259" key="6">
    <source>
        <dbReference type="PROSITE" id="PS51265"/>
    </source>
</evidence>
<dbReference type="Ensembl" id="ENSGWIT00000030844.1">
    <property type="protein sequence ID" value="ENSGWIP00000028280.1"/>
    <property type="gene ID" value="ENSGWIG00000014764.1"/>
</dbReference>
<dbReference type="OrthoDB" id="21380at2759"/>
<dbReference type="GO" id="GO:0043539">
    <property type="term" value="F:protein serine/threonine kinase activator activity"/>
    <property type="evidence" value="ECO:0007669"/>
    <property type="project" value="TreeGrafter"/>
</dbReference>
<keyword evidence="2 4" id="KW-0863">Zinc-finger</keyword>
<dbReference type="AlphaFoldDB" id="A0A8C5GCH5"/>
<evidence type="ECO:0000256" key="5">
    <source>
        <dbReference type="SAM" id="MobiDB-lite"/>
    </source>
</evidence>
<dbReference type="RefSeq" id="XP_028332548.1">
    <property type="nucleotide sequence ID" value="XM_028476747.1"/>
</dbReference>
<dbReference type="Gene3D" id="6.10.250.3410">
    <property type="entry name" value="DBF zinc finger"/>
    <property type="match status" value="1"/>
</dbReference>
<dbReference type="InterPro" id="IPR006572">
    <property type="entry name" value="Znf_DBF"/>
</dbReference>
<keyword evidence="1" id="KW-0479">Metal-binding</keyword>
<feature type="compositionally biased region" description="Polar residues" evidence="5">
    <location>
        <begin position="709"/>
        <end position="721"/>
    </location>
</feature>
<dbReference type="GO" id="GO:0010571">
    <property type="term" value="P:positive regulation of nuclear cell cycle DNA replication"/>
    <property type="evidence" value="ECO:0007669"/>
    <property type="project" value="TreeGrafter"/>
</dbReference>
<dbReference type="Pfam" id="PF07535">
    <property type="entry name" value="zf-DBF"/>
    <property type="match status" value="1"/>
</dbReference>
<dbReference type="InterPro" id="IPR038545">
    <property type="entry name" value="Znf_DBF_sf"/>
</dbReference>
<dbReference type="GO" id="GO:0003676">
    <property type="term" value="F:nucleic acid binding"/>
    <property type="evidence" value="ECO:0007669"/>
    <property type="project" value="InterPro"/>
</dbReference>
<feature type="compositionally biased region" description="Basic and acidic residues" evidence="5">
    <location>
        <begin position="92"/>
        <end position="107"/>
    </location>
</feature>
<dbReference type="GeneID" id="114481733"/>
<keyword evidence="8" id="KW-1185">Reference proteome</keyword>
<dbReference type="PROSITE" id="PS51265">
    <property type="entry name" value="ZF_DBF4"/>
    <property type="match status" value="1"/>
</dbReference>
<evidence type="ECO:0000256" key="2">
    <source>
        <dbReference type="ARBA" id="ARBA00022771"/>
    </source>
</evidence>
<dbReference type="FunFam" id="6.10.250.3410:FF:000001">
    <property type="entry name" value="Protein DBF4 homolog A"/>
    <property type="match status" value="1"/>
</dbReference>
<sequence length="721" mass="80543">MQPQQVSKKRVRLTKQDPREKKLEGKTFYLDNLKKCQSTLIWENIHALGGKVESFLHRDVNFVVTGSKEDFESPRPEGSKGGAKTINEEVQKTSKQQERVLSNDKVKQRPVTPRPVACGSRGKALLEKAIRNNEHLQESSVLSNARSWGVKIMYVDDAFSYLKQLSQEASTAKQKPSDIKARTLKAPFLKIEDLSRKYKPLFMLCVSLPTLSYRSRYSPFEPPPPPLFWDEKGTEKEQNKARENKVESIFSDKCQAPPSFEPVPRLLRKKDGSYCEICRQSFTSMEEHLQSDQHRSFVLDPSNYALVDGLVAEMLPGFDPNPPEQQEESVNRSPFLNFSEVEFFADAEEEEEHAVRVLLEQNSSFITGSAMDPLSSSSSPEAQVTTADLHSFAAEPDFQHENINAESQVMPVLHIEPQAQEAHQQQAETELLPLCPSSPPPLPDLYLLPPVLSPQTPFSMELSNPYSDPPVLSPQQFTFIPIDPSSSLVSVVEVKELKQDQQRSQTASGHTHRKRCRSASPDGGDMKRTRTVSFRSSSCPAVPSATCIKALKDNMTEVHDHALIQTYALPNVPSSPNTRSQRTCITFETVASNNSHTLNLNNSDLTIEKASLSTQCPTTSVCIEAALIPATTSMVSSSSDSDWDCELLSWLGSTASTTPQMPSEHNSKMDKELLHRPCKPMRDTSYESHLHTVLRPLTSTGPRVEDNDSLSFSRTSAQIVK</sequence>
<name>A0A8C5GCH5_GOUWI</name>
<gene>
    <name evidence="7" type="primary">dbf4b</name>
</gene>
<evidence type="ECO:0000256" key="3">
    <source>
        <dbReference type="ARBA" id="ARBA00022833"/>
    </source>
</evidence>
<organism evidence="7 8">
    <name type="scientific">Gouania willdenowi</name>
    <name type="common">Blunt-snouted clingfish</name>
    <name type="synonym">Lepadogaster willdenowi</name>
    <dbReference type="NCBI Taxonomy" id="441366"/>
    <lineage>
        <taxon>Eukaryota</taxon>
        <taxon>Metazoa</taxon>
        <taxon>Chordata</taxon>
        <taxon>Craniata</taxon>
        <taxon>Vertebrata</taxon>
        <taxon>Euteleostomi</taxon>
        <taxon>Actinopterygii</taxon>
        <taxon>Neopterygii</taxon>
        <taxon>Teleostei</taxon>
        <taxon>Neoteleostei</taxon>
        <taxon>Acanthomorphata</taxon>
        <taxon>Ovalentaria</taxon>
        <taxon>Blenniimorphae</taxon>
        <taxon>Blenniiformes</taxon>
        <taxon>Gobiesocoidei</taxon>
        <taxon>Gobiesocidae</taxon>
        <taxon>Gobiesocinae</taxon>
        <taxon>Gouania</taxon>
    </lineage>
</organism>
<evidence type="ECO:0000256" key="4">
    <source>
        <dbReference type="PROSITE-ProRule" id="PRU00600"/>
    </source>
</evidence>
<dbReference type="SUPFAM" id="SSF52113">
    <property type="entry name" value="BRCT domain"/>
    <property type="match status" value="1"/>
</dbReference>
<feature type="region of interest" description="Disordered" evidence="5">
    <location>
        <begin position="92"/>
        <end position="118"/>
    </location>
</feature>
<reference evidence="7" key="2">
    <citation type="submission" date="2025-08" db="UniProtKB">
        <authorList>
            <consortium name="Ensembl"/>
        </authorList>
    </citation>
    <scope>IDENTIFICATION</scope>
</reference>
<dbReference type="PANTHER" id="PTHR15375:SF24">
    <property type="entry name" value="PROTEIN DBF4 HOMOLOG B"/>
    <property type="match status" value="1"/>
</dbReference>
<dbReference type="InterPro" id="IPR036420">
    <property type="entry name" value="BRCT_dom_sf"/>
</dbReference>
<accession>A0A8C5GCH5</accession>
<dbReference type="InterPro" id="IPR051590">
    <property type="entry name" value="Replication_Regulatory_Kinase"/>
</dbReference>
<evidence type="ECO:0000256" key="1">
    <source>
        <dbReference type="ARBA" id="ARBA00022723"/>
    </source>
</evidence>
<proteinExistence type="predicted"/>
<reference evidence="7" key="1">
    <citation type="submission" date="2020-06" db="EMBL/GenBank/DDBJ databases">
        <authorList>
            <consortium name="Wellcome Sanger Institute Data Sharing"/>
        </authorList>
    </citation>
    <scope>NUCLEOTIDE SEQUENCE [LARGE SCALE GENOMIC DNA]</scope>
</reference>
<evidence type="ECO:0000313" key="8">
    <source>
        <dbReference type="Proteomes" id="UP000694680"/>
    </source>
</evidence>
<evidence type="ECO:0000313" key="7">
    <source>
        <dbReference type="Ensembl" id="ENSGWIP00000028280.1"/>
    </source>
</evidence>
<reference evidence="7" key="3">
    <citation type="submission" date="2025-09" db="UniProtKB">
        <authorList>
            <consortium name="Ensembl"/>
        </authorList>
    </citation>
    <scope>IDENTIFICATION</scope>
</reference>
<feature type="region of interest" description="Disordered" evidence="5">
    <location>
        <begin position="697"/>
        <end position="721"/>
    </location>
</feature>
<dbReference type="SMART" id="SM00586">
    <property type="entry name" value="ZnF_DBF"/>
    <property type="match status" value="1"/>
</dbReference>
<protein>
    <submittedName>
        <fullName evidence="7">Protein DBF4 homolog A-like</fullName>
    </submittedName>
</protein>
<dbReference type="GO" id="GO:0031431">
    <property type="term" value="C:Dbf4-dependent protein kinase complex"/>
    <property type="evidence" value="ECO:0007669"/>
    <property type="project" value="TreeGrafter"/>
</dbReference>
<feature type="domain" description="DBF4-type" evidence="6">
    <location>
        <begin position="268"/>
        <end position="317"/>
    </location>
</feature>